<reference evidence="8 9" key="1">
    <citation type="submission" date="2024-09" db="EMBL/GenBank/DDBJ databases">
        <title>Rethinking Asexuality: The Enigmatic Case of Functional Sexual Genes in Lepraria (Stereocaulaceae).</title>
        <authorList>
            <person name="Doellman M."/>
            <person name="Sun Y."/>
            <person name="Barcenas-Pena A."/>
            <person name="Lumbsch H.T."/>
            <person name="Grewe F."/>
        </authorList>
    </citation>
    <scope>NUCLEOTIDE SEQUENCE [LARGE SCALE GENOMIC DNA]</scope>
    <source>
        <strain evidence="8 9">Grewe 0041</strain>
    </source>
</reference>
<keyword evidence="3 6" id="KW-1133">Transmembrane helix</keyword>
<accession>A0ABR4BP18</accession>
<protein>
    <recommendedName>
        <fullName evidence="7">Rhodopsin domain-containing protein</fullName>
    </recommendedName>
</protein>
<dbReference type="InterPro" id="IPR049326">
    <property type="entry name" value="Rhodopsin_dom_fungi"/>
</dbReference>
<dbReference type="PANTHER" id="PTHR33048:SF47">
    <property type="entry name" value="INTEGRAL MEMBRANE PROTEIN-RELATED"/>
    <property type="match status" value="1"/>
</dbReference>
<dbReference type="EMBL" id="JBHFEH010000001">
    <property type="protein sequence ID" value="KAL2059460.1"/>
    <property type="molecule type" value="Genomic_DNA"/>
</dbReference>
<feature type="transmembrane region" description="Helical" evidence="6">
    <location>
        <begin position="104"/>
        <end position="133"/>
    </location>
</feature>
<sequence>MDFSGFVPAIAPPKGQFPNPIQPETLSKWNTVCVSVCLLTTTIAFALRAYVRVYVKRQWILEDYICSFSWVSLVIFCSFMIITVHKHGGVHEWDLSNPEVHQALYYFNTTTVIYAPAMLCTKVAILLLYWRVFSPLGQGLFEKTIRLFITILCLFYVATFFVKIFLCVPRARIWNKSVPGTCLDNAAVLNTNGIFNLLTDVIILLIPSKAVWSLQLDRRRKIGVVMVFTLGFLAPVFSLIGTIVRIRVSSNPDVTWYQPMIQMWAAAEISTGLICICVPTLATLTRRHNRRPSRSVSYIHGSRPGYGLGSIHHRPKSTDEVDLFDRADFELQQGRTNTTHLRLPEIGVVTGIRGGVQLGSEKRCGHDNGFSSSGDELAFENKSNGIMTTVRIEQSYV</sequence>
<evidence type="ECO:0000313" key="8">
    <source>
        <dbReference type="EMBL" id="KAL2059460.1"/>
    </source>
</evidence>
<evidence type="ECO:0000256" key="5">
    <source>
        <dbReference type="ARBA" id="ARBA00038359"/>
    </source>
</evidence>
<name>A0ABR4BP18_9LECA</name>
<evidence type="ECO:0000256" key="1">
    <source>
        <dbReference type="ARBA" id="ARBA00004141"/>
    </source>
</evidence>
<evidence type="ECO:0000256" key="2">
    <source>
        <dbReference type="ARBA" id="ARBA00022692"/>
    </source>
</evidence>
<evidence type="ECO:0000259" key="7">
    <source>
        <dbReference type="Pfam" id="PF20684"/>
    </source>
</evidence>
<evidence type="ECO:0000256" key="6">
    <source>
        <dbReference type="SAM" id="Phobius"/>
    </source>
</evidence>
<feature type="transmembrane region" description="Helical" evidence="6">
    <location>
        <begin position="264"/>
        <end position="284"/>
    </location>
</feature>
<feature type="transmembrane region" description="Helical" evidence="6">
    <location>
        <begin position="29"/>
        <end position="51"/>
    </location>
</feature>
<feature type="transmembrane region" description="Helical" evidence="6">
    <location>
        <begin position="145"/>
        <end position="166"/>
    </location>
</feature>
<feature type="transmembrane region" description="Helical" evidence="6">
    <location>
        <begin position="193"/>
        <end position="212"/>
    </location>
</feature>
<feature type="transmembrane region" description="Helical" evidence="6">
    <location>
        <begin position="63"/>
        <end position="84"/>
    </location>
</feature>
<feature type="transmembrane region" description="Helical" evidence="6">
    <location>
        <begin position="224"/>
        <end position="244"/>
    </location>
</feature>
<dbReference type="InterPro" id="IPR052337">
    <property type="entry name" value="SAT4-like"/>
</dbReference>
<evidence type="ECO:0000256" key="3">
    <source>
        <dbReference type="ARBA" id="ARBA00022989"/>
    </source>
</evidence>
<evidence type="ECO:0000256" key="4">
    <source>
        <dbReference type="ARBA" id="ARBA00023136"/>
    </source>
</evidence>
<evidence type="ECO:0000313" key="9">
    <source>
        <dbReference type="Proteomes" id="UP001590951"/>
    </source>
</evidence>
<dbReference type="PANTHER" id="PTHR33048">
    <property type="entry name" value="PTH11-LIKE INTEGRAL MEMBRANE PROTEIN (AFU_ORTHOLOGUE AFUA_5G11245)"/>
    <property type="match status" value="1"/>
</dbReference>
<comment type="similarity">
    <text evidence="5">Belongs to the SAT4 family.</text>
</comment>
<gene>
    <name evidence="8" type="ORF">ABVK25_000753</name>
</gene>
<organism evidence="8 9">
    <name type="scientific">Lepraria finkii</name>
    <dbReference type="NCBI Taxonomy" id="1340010"/>
    <lineage>
        <taxon>Eukaryota</taxon>
        <taxon>Fungi</taxon>
        <taxon>Dikarya</taxon>
        <taxon>Ascomycota</taxon>
        <taxon>Pezizomycotina</taxon>
        <taxon>Lecanoromycetes</taxon>
        <taxon>OSLEUM clade</taxon>
        <taxon>Lecanoromycetidae</taxon>
        <taxon>Lecanorales</taxon>
        <taxon>Lecanorineae</taxon>
        <taxon>Stereocaulaceae</taxon>
        <taxon>Lepraria</taxon>
    </lineage>
</organism>
<keyword evidence="4 6" id="KW-0472">Membrane</keyword>
<feature type="domain" description="Rhodopsin" evidence="7">
    <location>
        <begin position="47"/>
        <end position="286"/>
    </location>
</feature>
<keyword evidence="2 6" id="KW-0812">Transmembrane</keyword>
<dbReference type="Proteomes" id="UP001590951">
    <property type="component" value="Unassembled WGS sequence"/>
</dbReference>
<proteinExistence type="inferred from homology"/>
<comment type="caution">
    <text evidence="8">The sequence shown here is derived from an EMBL/GenBank/DDBJ whole genome shotgun (WGS) entry which is preliminary data.</text>
</comment>
<dbReference type="Pfam" id="PF20684">
    <property type="entry name" value="Fung_rhodopsin"/>
    <property type="match status" value="1"/>
</dbReference>
<keyword evidence="9" id="KW-1185">Reference proteome</keyword>
<comment type="subcellular location">
    <subcellularLocation>
        <location evidence="1">Membrane</location>
        <topology evidence="1">Multi-pass membrane protein</topology>
    </subcellularLocation>
</comment>